<dbReference type="RefSeq" id="WP_379878204.1">
    <property type="nucleotide sequence ID" value="NZ_JBHUIP010000014.1"/>
</dbReference>
<dbReference type="InterPro" id="IPR036465">
    <property type="entry name" value="vWFA_dom_sf"/>
</dbReference>
<dbReference type="CDD" id="cd00198">
    <property type="entry name" value="vWFA"/>
    <property type="match status" value="1"/>
</dbReference>
<dbReference type="Gene3D" id="3.40.50.410">
    <property type="entry name" value="von Willebrand factor, type A domain"/>
    <property type="match status" value="1"/>
</dbReference>
<organism evidence="3 4">
    <name type="scientific">Lacibacterium aquatile</name>
    <dbReference type="NCBI Taxonomy" id="1168082"/>
    <lineage>
        <taxon>Bacteria</taxon>
        <taxon>Pseudomonadati</taxon>
        <taxon>Pseudomonadota</taxon>
        <taxon>Alphaproteobacteria</taxon>
        <taxon>Rhodospirillales</taxon>
        <taxon>Rhodospirillaceae</taxon>
    </lineage>
</organism>
<dbReference type="Pfam" id="PF00092">
    <property type="entry name" value="VWA"/>
    <property type="match status" value="1"/>
</dbReference>
<feature type="signal peptide" evidence="1">
    <location>
        <begin position="1"/>
        <end position="21"/>
    </location>
</feature>
<dbReference type="EMBL" id="JBHUIP010000014">
    <property type="protein sequence ID" value="MFD2265037.1"/>
    <property type="molecule type" value="Genomic_DNA"/>
</dbReference>
<feature type="domain" description="VWFA" evidence="2">
    <location>
        <begin position="220"/>
        <end position="432"/>
    </location>
</feature>
<gene>
    <name evidence="3" type="ORF">ACFSM5_19185</name>
</gene>
<accession>A0ABW5DVA2</accession>
<feature type="chain" id="PRO_5045064805" evidence="1">
    <location>
        <begin position="22"/>
        <end position="638"/>
    </location>
</feature>
<dbReference type="InterPro" id="IPR002035">
    <property type="entry name" value="VWF_A"/>
</dbReference>
<evidence type="ECO:0000256" key="1">
    <source>
        <dbReference type="SAM" id="SignalP"/>
    </source>
</evidence>
<evidence type="ECO:0000259" key="2">
    <source>
        <dbReference type="PROSITE" id="PS50234"/>
    </source>
</evidence>
<protein>
    <submittedName>
        <fullName evidence="3">VWA domain-containing protein</fullName>
    </submittedName>
</protein>
<comment type="caution">
    <text evidence="3">The sequence shown here is derived from an EMBL/GenBank/DDBJ whole genome shotgun (WGS) entry which is preliminary data.</text>
</comment>
<dbReference type="Proteomes" id="UP001597295">
    <property type="component" value="Unassembled WGS sequence"/>
</dbReference>
<evidence type="ECO:0000313" key="3">
    <source>
        <dbReference type="EMBL" id="MFD2265037.1"/>
    </source>
</evidence>
<evidence type="ECO:0000313" key="4">
    <source>
        <dbReference type="Proteomes" id="UP001597295"/>
    </source>
</evidence>
<reference evidence="4" key="1">
    <citation type="journal article" date="2019" name="Int. J. Syst. Evol. Microbiol.">
        <title>The Global Catalogue of Microorganisms (GCM) 10K type strain sequencing project: providing services to taxonomists for standard genome sequencing and annotation.</title>
        <authorList>
            <consortium name="The Broad Institute Genomics Platform"/>
            <consortium name="The Broad Institute Genome Sequencing Center for Infectious Disease"/>
            <person name="Wu L."/>
            <person name="Ma J."/>
        </authorList>
    </citation>
    <scope>NUCLEOTIDE SEQUENCE [LARGE SCALE GENOMIC DNA]</scope>
    <source>
        <strain evidence="4">CGMCC 1.19062</strain>
    </source>
</reference>
<dbReference type="PROSITE" id="PS50234">
    <property type="entry name" value="VWFA"/>
    <property type="match status" value="1"/>
</dbReference>
<keyword evidence="4" id="KW-1185">Reference proteome</keyword>
<sequence length="638" mass="68953">MKKLATSLALALLLAAPQAVAQARTPLLIEGKTTLYQKILTRPGAKLIDKPGASGGKVLAPMSVLFVYGRKDGLVEVGAASDGKVQGFLTEAETIPWQHTLVMGFANPAGRDRVLFYKERDGLMATLTAEKPADAAAPQRKAIADNKLPADSPVISIEPENTVDLQKQFYLLPILEAKSAVLPSGFRVRTVRVASVTKDDKPVQAQRVNPSDALKDFRSGVVFVVDASSSMQPYIDRTRQAVSEVFDRVEAAKLNDKVRFGMVAYRDDPSEVKGIEYLAKTFADPNKASTKADFLKAAEGVKASTISTRAFAEDGYAGLEHALRGIDWDGFGGKFIVMITDASSREGNSPLSATKLSTDQMRQMAQENGTAIYVLHQLTAEGKGDHAAAKSQYERLSNYPGTGSLYFPVPSGDPEAFKAEVKQLADLLVDQVRKAGDPNAKPDAKPTDDKLAKTTEAVGHAMRLAYLGKAQNTAAPSMFEAWASDRDFAKPDVAAFSVRVLLTKNQLSDLQATLRRIVEAGEKAQLQPGDFFNQLRSAAAAMGRDPGKIGQGQVRNLEQAGLMGEYLDGLPYQSKLMALDEDSWSRMGVGEQQAVIDDIKSKVALYQRYHDDVDRWVKLADGAGAGDTVYPVPIDSLP</sequence>
<keyword evidence="1" id="KW-0732">Signal</keyword>
<proteinExistence type="predicted"/>
<name>A0ABW5DVA2_9PROT</name>
<dbReference type="SUPFAM" id="SSF53300">
    <property type="entry name" value="vWA-like"/>
    <property type="match status" value="1"/>
</dbReference>